<dbReference type="NCBIfam" id="TIGR00466">
    <property type="entry name" value="kdsB"/>
    <property type="match status" value="1"/>
</dbReference>
<evidence type="ECO:0000313" key="7">
    <source>
        <dbReference type="Proteomes" id="UP000244902"/>
    </source>
</evidence>
<keyword evidence="2 5" id="KW-0808">Transferase</keyword>
<dbReference type="CDD" id="cd02517">
    <property type="entry name" value="CMP-KDO-Synthetase"/>
    <property type="match status" value="1"/>
</dbReference>
<evidence type="ECO:0000256" key="2">
    <source>
        <dbReference type="ARBA" id="ARBA00022679"/>
    </source>
</evidence>
<comment type="subcellular location">
    <subcellularLocation>
        <location evidence="5">Cytoplasm</location>
    </subcellularLocation>
    <subcellularLocation>
        <location evidence="1">Membrane</location>
    </subcellularLocation>
</comment>
<dbReference type="NCBIfam" id="NF003952">
    <property type="entry name" value="PRK05450.1-5"/>
    <property type="match status" value="1"/>
</dbReference>
<dbReference type="GO" id="GO:0009103">
    <property type="term" value="P:lipopolysaccharide biosynthetic process"/>
    <property type="evidence" value="ECO:0007669"/>
    <property type="project" value="UniProtKB-UniRule"/>
</dbReference>
<dbReference type="Gene3D" id="3.90.550.10">
    <property type="entry name" value="Spore Coat Polysaccharide Biosynthesis Protein SpsA, Chain A"/>
    <property type="match status" value="1"/>
</dbReference>
<dbReference type="GO" id="GO:0016020">
    <property type="term" value="C:membrane"/>
    <property type="evidence" value="ECO:0007669"/>
    <property type="project" value="UniProtKB-SubCell"/>
</dbReference>
<dbReference type="GO" id="GO:0033468">
    <property type="term" value="P:CMP-keto-3-deoxy-D-manno-octulosonic acid biosynthetic process"/>
    <property type="evidence" value="ECO:0007669"/>
    <property type="project" value="UniProtKB-UniRule"/>
</dbReference>
<dbReference type="EMBL" id="CP022188">
    <property type="protein sequence ID" value="AWI81571.1"/>
    <property type="molecule type" value="Genomic_DNA"/>
</dbReference>
<comment type="catalytic activity">
    <reaction evidence="5">
        <text>3-deoxy-alpha-D-manno-oct-2-ulosonate + CTP = CMP-3-deoxy-beta-D-manno-octulosonate + diphosphate</text>
        <dbReference type="Rhea" id="RHEA:23448"/>
        <dbReference type="ChEBI" id="CHEBI:33019"/>
        <dbReference type="ChEBI" id="CHEBI:37563"/>
        <dbReference type="ChEBI" id="CHEBI:85986"/>
        <dbReference type="ChEBI" id="CHEBI:85987"/>
        <dbReference type="EC" id="2.7.7.38"/>
    </reaction>
</comment>
<dbReference type="PANTHER" id="PTHR42866">
    <property type="entry name" value="3-DEOXY-MANNO-OCTULOSONATE CYTIDYLYLTRANSFERASE"/>
    <property type="match status" value="1"/>
</dbReference>
<evidence type="ECO:0000256" key="1">
    <source>
        <dbReference type="ARBA" id="ARBA00004370"/>
    </source>
</evidence>
<evidence type="ECO:0000256" key="5">
    <source>
        <dbReference type="HAMAP-Rule" id="MF_00057"/>
    </source>
</evidence>
<protein>
    <recommendedName>
        <fullName evidence="5">3-deoxy-manno-octulosonate cytidylyltransferase</fullName>
        <ecNumber evidence="5">2.7.7.38</ecNumber>
    </recommendedName>
    <alternativeName>
        <fullName evidence="5">CMP-2-keto-3-deoxyoctulosonic acid synthase</fullName>
        <shortName evidence="5">CKS</shortName>
        <shortName evidence="5">CMP-KDO synthase</shortName>
    </alternativeName>
</protein>
<dbReference type="PANTHER" id="PTHR42866:SF2">
    <property type="entry name" value="3-DEOXY-MANNO-OCTULOSONATE CYTIDYLYLTRANSFERASE, MITOCHONDRIAL"/>
    <property type="match status" value="1"/>
</dbReference>
<dbReference type="OrthoDB" id="9815559at2"/>
<dbReference type="AlphaFoldDB" id="A0A2U8H731"/>
<dbReference type="GO" id="GO:0005829">
    <property type="term" value="C:cytosol"/>
    <property type="evidence" value="ECO:0007669"/>
    <property type="project" value="TreeGrafter"/>
</dbReference>
<sequence length="255" mass="27416">MRTAFRVVVPARHASTRLPGKPLADIAGKPMVVRVLERASAAGASEVWIATDHEGVRDAVLAAGGKVQMTRADHPSGTDRLAEVATALGWADDDIVVNVQGDEPLIDPALIAAVASALADDADAAIATAAHPIHAADEMFNPNVVKVVCDARERAMYFSRAPIPWARDAWADTRQALPPELPVLRHVGLYAYRVGFLKRYASLTPAPVEHWEALEQLRALWHGFPIRVLRLDAAPAAGVDTLEDLIRVRAVFSAG</sequence>
<comment type="function">
    <text evidence="5">Activates KDO (a required 8-carbon sugar) for incorporation into bacterial lipopolysaccharide in Gram-negative bacteria.</text>
</comment>
<reference evidence="6 7" key="1">
    <citation type="submission" date="2017-06" db="EMBL/GenBank/DDBJ databases">
        <title>Azoarcus sp. TSNA42 complete genome sequence.</title>
        <authorList>
            <person name="Woo J.-H."/>
            <person name="Kim H.-S."/>
        </authorList>
    </citation>
    <scope>NUCLEOTIDE SEQUENCE [LARGE SCALE GENOMIC DNA]</scope>
    <source>
        <strain evidence="6 7">TSNA42</strain>
    </source>
</reference>
<keyword evidence="5" id="KW-0963">Cytoplasm</keyword>
<dbReference type="EC" id="2.7.7.38" evidence="5"/>
<keyword evidence="4 5" id="KW-0448">Lipopolysaccharide biosynthesis</keyword>
<dbReference type="NCBIfam" id="NF009905">
    <property type="entry name" value="PRK13368.1"/>
    <property type="match status" value="1"/>
</dbReference>
<comment type="similarity">
    <text evidence="5">Belongs to the KdsB family.</text>
</comment>
<comment type="pathway">
    <text evidence="5">Nucleotide-sugar biosynthesis; CMP-3-deoxy-D-manno-octulosonate biosynthesis; CMP-3-deoxy-D-manno-octulosonate from 3-deoxy-D-manno-octulosonate and CTP: step 1/1.</text>
</comment>
<dbReference type="RefSeq" id="WP_108976084.1">
    <property type="nucleotide sequence ID" value="NZ_CP022188.1"/>
</dbReference>
<dbReference type="GO" id="GO:0008690">
    <property type="term" value="F:3-deoxy-manno-octulosonate cytidylyltransferase activity"/>
    <property type="evidence" value="ECO:0007669"/>
    <property type="project" value="UniProtKB-UniRule"/>
</dbReference>
<dbReference type="SUPFAM" id="SSF53448">
    <property type="entry name" value="Nucleotide-diphospho-sugar transferases"/>
    <property type="match status" value="1"/>
</dbReference>
<dbReference type="UniPathway" id="UPA00358">
    <property type="reaction ID" value="UER00476"/>
</dbReference>
<dbReference type="Pfam" id="PF02348">
    <property type="entry name" value="CTP_transf_3"/>
    <property type="match status" value="1"/>
</dbReference>
<evidence type="ECO:0000256" key="3">
    <source>
        <dbReference type="ARBA" id="ARBA00022695"/>
    </source>
</evidence>
<evidence type="ECO:0000313" key="6">
    <source>
        <dbReference type="EMBL" id="AWI81571.1"/>
    </source>
</evidence>
<name>A0A2U8H731_9RHOO</name>
<keyword evidence="3 5" id="KW-0548">Nucleotidyltransferase</keyword>
<dbReference type="Proteomes" id="UP000244902">
    <property type="component" value="Chromosome"/>
</dbReference>
<evidence type="ECO:0000256" key="4">
    <source>
        <dbReference type="ARBA" id="ARBA00022985"/>
    </source>
</evidence>
<gene>
    <name evidence="5" type="primary">kdsB</name>
    <name evidence="6" type="ORF">CEW87_20760</name>
</gene>
<dbReference type="FunFam" id="3.90.550.10:FF:000011">
    <property type="entry name" value="3-deoxy-manno-octulosonate cytidylyltransferase"/>
    <property type="match status" value="1"/>
</dbReference>
<dbReference type="NCBIfam" id="NF003950">
    <property type="entry name" value="PRK05450.1-3"/>
    <property type="match status" value="1"/>
</dbReference>
<organism evidence="6 7">
    <name type="scientific">Parazoarcus communis</name>
    <dbReference type="NCBI Taxonomy" id="41977"/>
    <lineage>
        <taxon>Bacteria</taxon>
        <taxon>Pseudomonadati</taxon>
        <taxon>Pseudomonadota</taxon>
        <taxon>Betaproteobacteria</taxon>
        <taxon>Rhodocyclales</taxon>
        <taxon>Zoogloeaceae</taxon>
        <taxon>Parazoarcus</taxon>
    </lineage>
</organism>
<dbReference type="InterPro" id="IPR004528">
    <property type="entry name" value="KdsB"/>
</dbReference>
<proteinExistence type="inferred from homology"/>
<accession>A0A2U8H731</accession>
<dbReference type="InterPro" id="IPR003329">
    <property type="entry name" value="Cytidylyl_trans"/>
</dbReference>
<dbReference type="HAMAP" id="MF_00057">
    <property type="entry name" value="KdsB"/>
    <property type="match status" value="1"/>
</dbReference>
<dbReference type="InterPro" id="IPR029044">
    <property type="entry name" value="Nucleotide-diphossugar_trans"/>
</dbReference>